<gene>
    <name evidence="5" type="ORF">MBM_06211</name>
</gene>
<dbReference type="OMA" id="AKTVACH"/>
<accession>K1X4J2</accession>
<dbReference type="eggNOG" id="KOG3386">
    <property type="taxonomic scope" value="Eukaryota"/>
</dbReference>
<keyword evidence="2 4" id="KW-1133">Transmembrane helix</keyword>
<feature type="transmembrane region" description="Helical" evidence="4">
    <location>
        <begin position="156"/>
        <end position="172"/>
    </location>
</feature>
<keyword evidence="1 4" id="KW-0812">Transmembrane</keyword>
<evidence type="ECO:0000256" key="3">
    <source>
        <dbReference type="ARBA" id="ARBA00023136"/>
    </source>
</evidence>
<dbReference type="Pfam" id="PF04145">
    <property type="entry name" value="Ctr"/>
    <property type="match status" value="1"/>
</dbReference>
<dbReference type="KEGG" id="mbe:MBM_06211"/>
<feature type="transmembrane region" description="Helical" evidence="4">
    <location>
        <begin position="133"/>
        <end position="150"/>
    </location>
</feature>
<organism evidence="5 6">
    <name type="scientific">Marssonina brunnea f. sp. multigermtubi (strain MB_m1)</name>
    <name type="common">Marssonina leaf spot fungus</name>
    <dbReference type="NCBI Taxonomy" id="1072389"/>
    <lineage>
        <taxon>Eukaryota</taxon>
        <taxon>Fungi</taxon>
        <taxon>Dikarya</taxon>
        <taxon>Ascomycota</taxon>
        <taxon>Pezizomycotina</taxon>
        <taxon>Leotiomycetes</taxon>
        <taxon>Helotiales</taxon>
        <taxon>Drepanopezizaceae</taxon>
        <taxon>Drepanopeziza</taxon>
    </lineage>
</organism>
<evidence type="ECO:0000313" key="5">
    <source>
        <dbReference type="EMBL" id="EKD15583.1"/>
    </source>
</evidence>
<keyword evidence="4" id="KW-0813">Transport</keyword>
<comment type="similarity">
    <text evidence="4">Belongs to the copper transporter (Ctr) (TC 1.A.56) family. SLC31A subfamily.</text>
</comment>
<protein>
    <recommendedName>
        <fullName evidence="4">Copper transport protein</fullName>
    </recommendedName>
</protein>
<keyword evidence="4" id="KW-0187">Copper transport</keyword>
<dbReference type="FunCoup" id="K1X4J2">
    <property type="interactions" value="489"/>
</dbReference>
<sequence length="185" mass="20665">MDHAAMGHGDMGHGGMGHGGMDMGDMCNMNMLFTWDTTNLCLVFRWWHIRSTGGLLISLLAVVGLTAFYEAIRSASRRYENIVARKTGEAPPENIPVLSRREEDVEAVTERTPFLWTGRNQVEVNRQAHVIKALLYALQTFYAFMLMLLFMTYNGWVMAAMAVGSFVGYLVFGNNTSATKDTACH</sequence>
<name>K1X4J2_MARBU</name>
<keyword evidence="6" id="KW-1185">Reference proteome</keyword>
<dbReference type="PANTHER" id="PTHR12483">
    <property type="entry name" value="SOLUTE CARRIER FAMILY 31 COPPER TRANSPORTERS"/>
    <property type="match status" value="1"/>
</dbReference>
<dbReference type="EMBL" id="JH921441">
    <property type="protein sequence ID" value="EKD15583.1"/>
    <property type="molecule type" value="Genomic_DNA"/>
</dbReference>
<dbReference type="GO" id="GO:0016020">
    <property type="term" value="C:membrane"/>
    <property type="evidence" value="ECO:0007669"/>
    <property type="project" value="UniProtKB-SubCell"/>
</dbReference>
<evidence type="ECO:0000256" key="1">
    <source>
        <dbReference type="ARBA" id="ARBA00022692"/>
    </source>
</evidence>
<dbReference type="HOGENOM" id="CLU_079690_4_0_1"/>
<evidence type="ECO:0000256" key="2">
    <source>
        <dbReference type="ARBA" id="ARBA00022989"/>
    </source>
</evidence>
<dbReference type="InterPro" id="IPR007274">
    <property type="entry name" value="Cop_transporter"/>
</dbReference>
<reference evidence="5 6" key="1">
    <citation type="journal article" date="2012" name="BMC Genomics">
        <title>Sequencing the genome of Marssonina brunnea reveals fungus-poplar co-evolution.</title>
        <authorList>
            <person name="Zhu S."/>
            <person name="Cao Y.-Z."/>
            <person name="Jiang C."/>
            <person name="Tan B.-Y."/>
            <person name="Wang Z."/>
            <person name="Feng S."/>
            <person name="Zhang L."/>
            <person name="Su X.-H."/>
            <person name="Brejova B."/>
            <person name="Vinar T."/>
            <person name="Xu M."/>
            <person name="Wang M.-X."/>
            <person name="Zhang S.-G."/>
            <person name="Huang M.-R."/>
            <person name="Wu R."/>
            <person name="Zhou Y."/>
        </authorList>
    </citation>
    <scope>NUCLEOTIDE SEQUENCE [LARGE SCALE GENOMIC DNA]</scope>
    <source>
        <strain evidence="5 6">MB_m1</strain>
    </source>
</reference>
<dbReference type="STRING" id="1072389.K1X4J2"/>
<comment type="subcellular location">
    <subcellularLocation>
        <location evidence="4">Membrane</location>
        <topology evidence="4">Multi-pass membrane protein</topology>
    </subcellularLocation>
</comment>
<keyword evidence="4" id="KW-0186">Copper</keyword>
<feature type="transmembrane region" description="Helical" evidence="4">
    <location>
        <begin position="53"/>
        <end position="72"/>
    </location>
</feature>
<dbReference type="OrthoDB" id="161814at2759"/>
<dbReference type="Proteomes" id="UP000006753">
    <property type="component" value="Unassembled WGS sequence"/>
</dbReference>
<keyword evidence="3 4" id="KW-0472">Membrane</keyword>
<dbReference type="GO" id="GO:0005375">
    <property type="term" value="F:copper ion transmembrane transporter activity"/>
    <property type="evidence" value="ECO:0007669"/>
    <property type="project" value="UniProtKB-UniRule"/>
</dbReference>
<proteinExistence type="inferred from homology"/>
<evidence type="ECO:0000256" key="4">
    <source>
        <dbReference type="RuleBase" id="RU367022"/>
    </source>
</evidence>
<dbReference type="PANTHER" id="PTHR12483:SF115">
    <property type="entry name" value="COPPER TRANSPORT PROTEIN"/>
    <property type="match status" value="1"/>
</dbReference>
<dbReference type="InParanoid" id="K1X4J2"/>
<evidence type="ECO:0000313" key="6">
    <source>
        <dbReference type="Proteomes" id="UP000006753"/>
    </source>
</evidence>
<keyword evidence="4" id="KW-0406">Ion transport</keyword>
<dbReference type="AlphaFoldDB" id="K1X4J2"/>